<evidence type="ECO:0000313" key="9">
    <source>
        <dbReference type="Proteomes" id="UP000294419"/>
    </source>
</evidence>
<evidence type="ECO:0000256" key="1">
    <source>
        <dbReference type="ARBA" id="ARBA00004442"/>
    </source>
</evidence>
<dbReference type="EMBL" id="CP037954">
    <property type="protein sequence ID" value="QBO58621.1"/>
    <property type="molecule type" value="Genomic_DNA"/>
</dbReference>
<dbReference type="GO" id="GO:0015562">
    <property type="term" value="F:efflux transmembrane transporter activity"/>
    <property type="evidence" value="ECO:0007669"/>
    <property type="project" value="InterPro"/>
</dbReference>
<dbReference type="RefSeq" id="WP_221343568.1">
    <property type="nucleotide sequence ID" value="NZ_CP037954.1"/>
</dbReference>
<evidence type="ECO:0000256" key="4">
    <source>
        <dbReference type="ARBA" id="ARBA00022452"/>
    </source>
</evidence>
<keyword evidence="4" id="KW-1134">Transmembrane beta strand</keyword>
<evidence type="ECO:0000256" key="5">
    <source>
        <dbReference type="ARBA" id="ARBA00022692"/>
    </source>
</evidence>
<dbReference type="InterPro" id="IPR003423">
    <property type="entry name" value="OMP_efflux"/>
</dbReference>
<dbReference type="Pfam" id="PF02321">
    <property type="entry name" value="OEP"/>
    <property type="match status" value="1"/>
</dbReference>
<keyword evidence="3" id="KW-0813">Transport</keyword>
<reference evidence="8 9" key="1">
    <citation type="submission" date="2019-03" db="EMBL/GenBank/DDBJ databases">
        <authorList>
            <person name="Kim H."/>
            <person name="Yu S.-M."/>
        </authorList>
    </citation>
    <scope>NUCLEOTIDE SEQUENCE [LARGE SCALE GENOMIC DNA]</scope>
    <source>
        <strain evidence="8 9">NBC122</strain>
    </source>
</reference>
<dbReference type="GO" id="GO:1990281">
    <property type="term" value="C:efflux pump complex"/>
    <property type="evidence" value="ECO:0007669"/>
    <property type="project" value="TreeGrafter"/>
</dbReference>
<accession>A0A4P6ZG61</accession>
<sequence>MATITAILMLFGRHHIHAQEPAKVDIASAYQLAYKNYPLIQQAHLIAKTAEYSVANAAKGYLPTLSINGQATYQSTVTDFPLNNPLFTLPNYSKDQYKIYGEINQVIYDGGRISNQKKAAKANETVQQQNLKIELYTLYDRINQLFFGAVIIDEQLKINGLLKSDIQNGIDKTKALVANGLAYRSNVDELTAQLLQAEQSQTELNATKKAYLGMLSLLINVPLDENSVLEKPAAPIISEEINRPEILFYEAQKKIDDLQEQLLKIQLRPRLGFFVQGGYARPGLNPLSNDFSWYYIGGLRLNWDLGGLYTLQNQKKILALNKETLDIQKETFLFNTKISQKQQRASIEKYAELFKKDDAIIALLESVKKAAAAQLENGVLSAHDYINEVNAENKARQTRILHEIKLLQEQYNYQSTTGNIQTLNNQ</sequence>
<evidence type="ECO:0000256" key="2">
    <source>
        <dbReference type="ARBA" id="ARBA00007613"/>
    </source>
</evidence>
<evidence type="ECO:0000256" key="3">
    <source>
        <dbReference type="ARBA" id="ARBA00022448"/>
    </source>
</evidence>
<keyword evidence="5" id="KW-0812">Transmembrane</keyword>
<keyword evidence="6" id="KW-0472">Membrane</keyword>
<evidence type="ECO:0000256" key="6">
    <source>
        <dbReference type="ARBA" id="ARBA00023136"/>
    </source>
</evidence>
<keyword evidence="7" id="KW-0998">Cell outer membrane</keyword>
<dbReference type="AlphaFoldDB" id="A0A4P6ZG61"/>
<organism evidence="8 9">
    <name type="scientific">Chryseobacterium salivictor</name>
    <dbReference type="NCBI Taxonomy" id="2547600"/>
    <lineage>
        <taxon>Bacteria</taxon>
        <taxon>Pseudomonadati</taxon>
        <taxon>Bacteroidota</taxon>
        <taxon>Flavobacteriia</taxon>
        <taxon>Flavobacteriales</taxon>
        <taxon>Weeksellaceae</taxon>
        <taxon>Chryseobacterium group</taxon>
        <taxon>Chryseobacterium</taxon>
    </lineage>
</organism>
<dbReference type="PANTHER" id="PTHR30026">
    <property type="entry name" value="OUTER MEMBRANE PROTEIN TOLC"/>
    <property type="match status" value="1"/>
</dbReference>
<gene>
    <name evidence="8" type="ORF">NBC122_01806</name>
</gene>
<protein>
    <recommendedName>
        <fullName evidence="10">Outer membrane protein TolC</fullName>
    </recommendedName>
</protein>
<evidence type="ECO:0008006" key="10">
    <source>
        <dbReference type="Google" id="ProtNLM"/>
    </source>
</evidence>
<comment type="similarity">
    <text evidence="2">Belongs to the outer membrane factor (OMF) (TC 1.B.17) family.</text>
</comment>
<evidence type="ECO:0000313" key="8">
    <source>
        <dbReference type="EMBL" id="QBO58621.1"/>
    </source>
</evidence>
<evidence type="ECO:0000256" key="7">
    <source>
        <dbReference type="ARBA" id="ARBA00023237"/>
    </source>
</evidence>
<dbReference type="GO" id="GO:0015288">
    <property type="term" value="F:porin activity"/>
    <property type="evidence" value="ECO:0007669"/>
    <property type="project" value="TreeGrafter"/>
</dbReference>
<dbReference type="Proteomes" id="UP000294419">
    <property type="component" value="Chromosome"/>
</dbReference>
<dbReference type="PANTHER" id="PTHR30026:SF20">
    <property type="entry name" value="OUTER MEMBRANE PROTEIN TOLC"/>
    <property type="match status" value="1"/>
</dbReference>
<dbReference type="SUPFAM" id="SSF56954">
    <property type="entry name" value="Outer membrane efflux proteins (OEP)"/>
    <property type="match status" value="1"/>
</dbReference>
<dbReference type="Gene3D" id="1.20.1600.10">
    <property type="entry name" value="Outer membrane efflux proteins (OEP)"/>
    <property type="match status" value="1"/>
</dbReference>
<keyword evidence="9" id="KW-1185">Reference proteome</keyword>
<dbReference type="GO" id="GO:0009279">
    <property type="term" value="C:cell outer membrane"/>
    <property type="evidence" value="ECO:0007669"/>
    <property type="project" value="UniProtKB-SubCell"/>
</dbReference>
<proteinExistence type="inferred from homology"/>
<name>A0A4P6ZG61_9FLAO</name>
<dbReference type="KEGG" id="csal:NBC122_01806"/>
<dbReference type="InterPro" id="IPR051906">
    <property type="entry name" value="TolC-like"/>
</dbReference>
<comment type="subcellular location">
    <subcellularLocation>
        <location evidence="1">Cell outer membrane</location>
    </subcellularLocation>
</comment>